<dbReference type="Pfam" id="PF00293">
    <property type="entry name" value="NUDIX"/>
    <property type="match status" value="1"/>
</dbReference>
<evidence type="ECO:0000256" key="1">
    <source>
        <dbReference type="ARBA" id="ARBA00001946"/>
    </source>
</evidence>
<keyword evidence="3 5" id="KW-0378">Hydrolase</keyword>
<evidence type="ECO:0000256" key="3">
    <source>
        <dbReference type="ARBA" id="ARBA00022801"/>
    </source>
</evidence>
<comment type="similarity">
    <text evidence="2 5">Belongs to the Nudix hydrolase family.</text>
</comment>
<dbReference type="PRINTS" id="PR00502">
    <property type="entry name" value="NUDIXFAMILY"/>
</dbReference>
<dbReference type="EMBL" id="JBHTMB010000198">
    <property type="protein sequence ID" value="MFD1236042.1"/>
    <property type="molecule type" value="Genomic_DNA"/>
</dbReference>
<sequence>MPEPRVQRVAAYVVCVEDGRVLLTRLTPALGSRWTLPGGGVEHGEDPLDTAVREAAEETGLDVRVDDLLTVDSLHVVRDHTGAEIDHHAIRIIYSGTVVGGTLRDEVDGSSDAAAWVPVAAVSGLAQVSLVKIGLAAWRAAQRPLPGAGVVEGAG</sequence>
<evidence type="ECO:0000256" key="4">
    <source>
        <dbReference type="ARBA" id="ARBA00022842"/>
    </source>
</evidence>
<dbReference type="Gene3D" id="3.90.79.10">
    <property type="entry name" value="Nucleoside Triphosphate Pyrophosphohydrolase"/>
    <property type="match status" value="1"/>
</dbReference>
<proteinExistence type="inferred from homology"/>
<evidence type="ECO:0000259" key="6">
    <source>
        <dbReference type="PROSITE" id="PS51462"/>
    </source>
</evidence>
<dbReference type="PANTHER" id="PTHR43046:SF12">
    <property type="entry name" value="GDP-MANNOSE MANNOSYL HYDROLASE"/>
    <property type="match status" value="1"/>
</dbReference>
<evidence type="ECO:0000256" key="2">
    <source>
        <dbReference type="ARBA" id="ARBA00005582"/>
    </source>
</evidence>
<feature type="domain" description="Nudix hydrolase" evidence="6">
    <location>
        <begin position="4"/>
        <end position="141"/>
    </location>
</feature>
<accession>A0ABW3VLW0</accession>
<name>A0ABW3VLW0_9PSEU</name>
<dbReference type="InterPro" id="IPR020084">
    <property type="entry name" value="NUDIX_hydrolase_CS"/>
</dbReference>
<evidence type="ECO:0000313" key="8">
    <source>
        <dbReference type="Proteomes" id="UP001597182"/>
    </source>
</evidence>
<keyword evidence="8" id="KW-1185">Reference proteome</keyword>
<dbReference type="PANTHER" id="PTHR43046">
    <property type="entry name" value="GDP-MANNOSE MANNOSYL HYDROLASE"/>
    <property type="match status" value="1"/>
</dbReference>
<dbReference type="PROSITE" id="PS00893">
    <property type="entry name" value="NUDIX_BOX"/>
    <property type="match status" value="1"/>
</dbReference>
<evidence type="ECO:0000256" key="5">
    <source>
        <dbReference type="RuleBase" id="RU003476"/>
    </source>
</evidence>
<comment type="caution">
    <text evidence="7">The sequence shown here is derived from an EMBL/GenBank/DDBJ whole genome shotgun (WGS) entry which is preliminary data.</text>
</comment>
<dbReference type="SUPFAM" id="SSF55811">
    <property type="entry name" value="Nudix"/>
    <property type="match status" value="1"/>
</dbReference>
<reference evidence="8" key="1">
    <citation type="journal article" date="2019" name="Int. J. Syst. Evol. Microbiol.">
        <title>The Global Catalogue of Microorganisms (GCM) 10K type strain sequencing project: providing services to taxonomists for standard genome sequencing and annotation.</title>
        <authorList>
            <consortium name="The Broad Institute Genomics Platform"/>
            <consortium name="The Broad Institute Genome Sequencing Center for Infectious Disease"/>
            <person name="Wu L."/>
            <person name="Ma J."/>
        </authorList>
    </citation>
    <scope>NUCLEOTIDE SEQUENCE [LARGE SCALE GENOMIC DNA]</scope>
    <source>
        <strain evidence="8">CCUG 49018</strain>
    </source>
</reference>
<dbReference type="InterPro" id="IPR020476">
    <property type="entry name" value="Nudix_hydrolase"/>
</dbReference>
<dbReference type="PROSITE" id="PS51462">
    <property type="entry name" value="NUDIX"/>
    <property type="match status" value="1"/>
</dbReference>
<dbReference type="InterPro" id="IPR015797">
    <property type="entry name" value="NUDIX_hydrolase-like_dom_sf"/>
</dbReference>
<keyword evidence="4" id="KW-0460">Magnesium</keyword>
<dbReference type="InterPro" id="IPR000086">
    <property type="entry name" value="NUDIX_hydrolase_dom"/>
</dbReference>
<gene>
    <name evidence="7" type="ORF">ACFQ34_22355</name>
</gene>
<dbReference type="RefSeq" id="WP_234027664.1">
    <property type="nucleotide sequence ID" value="NZ_BAABKS010000085.1"/>
</dbReference>
<comment type="cofactor">
    <cofactor evidence="1">
        <name>Mg(2+)</name>
        <dbReference type="ChEBI" id="CHEBI:18420"/>
    </cofactor>
</comment>
<organism evidence="7 8">
    <name type="scientific">Pseudonocardia benzenivorans</name>
    <dbReference type="NCBI Taxonomy" id="228005"/>
    <lineage>
        <taxon>Bacteria</taxon>
        <taxon>Bacillati</taxon>
        <taxon>Actinomycetota</taxon>
        <taxon>Actinomycetes</taxon>
        <taxon>Pseudonocardiales</taxon>
        <taxon>Pseudonocardiaceae</taxon>
        <taxon>Pseudonocardia</taxon>
    </lineage>
</organism>
<protein>
    <submittedName>
        <fullName evidence="7">NUDIX domain-containing protein</fullName>
    </submittedName>
</protein>
<evidence type="ECO:0000313" key="7">
    <source>
        <dbReference type="EMBL" id="MFD1236042.1"/>
    </source>
</evidence>
<dbReference type="Proteomes" id="UP001597182">
    <property type="component" value="Unassembled WGS sequence"/>
</dbReference>